<protein>
    <recommendedName>
        <fullName evidence="1">Brr2 N-terminal helicase PWI domain-containing protein</fullName>
    </recommendedName>
</protein>
<evidence type="ECO:0000313" key="2">
    <source>
        <dbReference type="EMBL" id="KAF9473646.1"/>
    </source>
</evidence>
<gene>
    <name evidence="2" type="ORF">BDN70DRAFT_885645</name>
</gene>
<evidence type="ECO:0000313" key="3">
    <source>
        <dbReference type="Proteomes" id="UP000807469"/>
    </source>
</evidence>
<dbReference type="EMBL" id="MU155426">
    <property type="protein sequence ID" value="KAF9473646.1"/>
    <property type="molecule type" value="Genomic_DNA"/>
</dbReference>
<accession>A0A9P6CNL5</accession>
<organism evidence="2 3">
    <name type="scientific">Pholiota conissans</name>
    <dbReference type="NCBI Taxonomy" id="109636"/>
    <lineage>
        <taxon>Eukaryota</taxon>
        <taxon>Fungi</taxon>
        <taxon>Dikarya</taxon>
        <taxon>Basidiomycota</taxon>
        <taxon>Agaricomycotina</taxon>
        <taxon>Agaricomycetes</taxon>
        <taxon>Agaricomycetidae</taxon>
        <taxon>Agaricales</taxon>
        <taxon>Agaricineae</taxon>
        <taxon>Strophariaceae</taxon>
        <taxon>Pholiota</taxon>
    </lineage>
</organism>
<dbReference type="Pfam" id="PF18149">
    <property type="entry name" value="Helicase_PWI"/>
    <property type="match status" value="1"/>
</dbReference>
<sequence>MTPPPKRDLSGYNYSAISSLIFSPGCRLPLPRRSSPSQATENHNGSEKVKATLLAAPKLPHLPRQSMSSPSAQHGNSTALIQPSAANVESLTRIPIAIDASWLKHHIATIYTSSSADFLDSKTSRALYILSSTSLNDREREDQLMDLFDYSNEAQAVVAALLRKRDADAAAFGLRDVEHSDKRI</sequence>
<feature type="domain" description="Brr2 N-terminal helicase PWI" evidence="1">
    <location>
        <begin position="97"/>
        <end position="166"/>
    </location>
</feature>
<dbReference type="Proteomes" id="UP000807469">
    <property type="component" value="Unassembled WGS sequence"/>
</dbReference>
<dbReference type="InterPro" id="IPR041094">
    <property type="entry name" value="Brr2_helicase_PWI"/>
</dbReference>
<dbReference type="AlphaFoldDB" id="A0A9P6CNL5"/>
<proteinExistence type="predicted"/>
<reference evidence="2" key="1">
    <citation type="submission" date="2020-11" db="EMBL/GenBank/DDBJ databases">
        <authorList>
            <consortium name="DOE Joint Genome Institute"/>
            <person name="Ahrendt S."/>
            <person name="Riley R."/>
            <person name="Andreopoulos W."/>
            <person name="Labutti K."/>
            <person name="Pangilinan J."/>
            <person name="Ruiz-Duenas F.J."/>
            <person name="Barrasa J.M."/>
            <person name="Sanchez-Garcia M."/>
            <person name="Camarero S."/>
            <person name="Miyauchi S."/>
            <person name="Serrano A."/>
            <person name="Linde D."/>
            <person name="Babiker R."/>
            <person name="Drula E."/>
            <person name="Ayuso-Fernandez I."/>
            <person name="Pacheco R."/>
            <person name="Padilla G."/>
            <person name="Ferreira P."/>
            <person name="Barriuso J."/>
            <person name="Kellner H."/>
            <person name="Castanera R."/>
            <person name="Alfaro M."/>
            <person name="Ramirez L."/>
            <person name="Pisabarro A.G."/>
            <person name="Kuo A."/>
            <person name="Tritt A."/>
            <person name="Lipzen A."/>
            <person name="He G."/>
            <person name="Yan M."/>
            <person name="Ng V."/>
            <person name="Cullen D."/>
            <person name="Martin F."/>
            <person name="Rosso M.-N."/>
            <person name="Henrissat B."/>
            <person name="Hibbett D."/>
            <person name="Martinez A.T."/>
            <person name="Grigoriev I.V."/>
        </authorList>
    </citation>
    <scope>NUCLEOTIDE SEQUENCE</scope>
    <source>
        <strain evidence="2">CIRM-BRFM 674</strain>
    </source>
</reference>
<comment type="caution">
    <text evidence="2">The sequence shown here is derived from an EMBL/GenBank/DDBJ whole genome shotgun (WGS) entry which is preliminary data.</text>
</comment>
<keyword evidence="3" id="KW-1185">Reference proteome</keyword>
<name>A0A9P6CNL5_9AGAR</name>
<evidence type="ECO:0000259" key="1">
    <source>
        <dbReference type="Pfam" id="PF18149"/>
    </source>
</evidence>